<proteinExistence type="predicted"/>
<dbReference type="Proteomes" id="UP001552299">
    <property type="component" value="Unassembled WGS sequence"/>
</dbReference>
<accession>A0ABD0UT33</accession>
<comment type="caution">
    <text evidence="1">The sequence shown here is derived from an EMBL/GenBank/DDBJ whole genome shotgun (WGS) entry which is preliminary data.</text>
</comment>
<evidence type="ECO:0000313" key="2">
    <source>
        <dbReference type="Proteomes" id="UP001552299"/>
    </source>
</evidence>
<dbReference type="InterPro" id="IPR012337">
    <property type="entry name" value="RNaseH-like_sf"/>
</dbReference>
<dbReference type="SUPFAM" id="SSF53098">
    <property type="entry name" value="Ribonuclease H-like"/>
    <property type="match status" value="1"/>
</dbReference>
<protein>
    <submittedName>
        <fullName evidence="1">Uncharacterized protein</fullName>
    </submittedName>
</protein>
<evidence type="ECO:0000313" key="1">
    <source>
        <dbReference type="EMBL" id="KAL0915698.1"/>
    </source>
</evidence>
<organism evidence="1 2">
    <name type="scientific">Dendrobium thyrsiflorum</name>
    <name type="common">Pinecone-like raceme dendrobium</name>
    <name type="synonym">Orchid</name>
    <dbReference type="NCBI Taxonomy" id="117978"/>
    <lineage>
        <taxon>Eukaryota</taxon>
        <taxon>Viridiplantae</taxon>
        <taxon>Streptophyta</taxon>
        <taxon>Embryophyta</taxon>
        <taxon>Tracheophyta</taxon>
        <taxon>Spermatophyta</taxon>
        <taxon>Magnoliopsida</taxon>
        <taxon>Liliopsida</taxon>
        <taxon>Asparagales</taxon>
        <taxon>Orchidaceae</taxon>
        <taxon>Epidendroideae</taxon>
        <taxon>Malaxideae</taxon>
        <taxon>Dendrobiinae</taxon>
        <taxon>Dendrobium</taxon>
    </lineage>
</organism>
<dbReference type="AlphaFoldDB" id="A0ABD0UT33"/>
<name>A0ABD0UT33_DENTH</name>
<gene>
    <name evidence="1" type="ORF">M5K25_016136</name>
</gene>
<dbReference type="EMBL" id="JANQDX010000012">
    <property type="protein sequence ID" value="KAL0915698.1"/>
    <property type="molecule type" value="Genomic_DNA"/>
</dbReference>
<sequence>MRKFTYKEINKLTITRFTTTYLTFHNVNYALKTTRPLVKKKSGSSATPTFHAATYYLKPQFHFDKDFLVDKEVKTNLYACIKLIYKADYLKANYKLENFHLKIIFGFKVAQLRYKTLSPNKFGAQIGDEVVKLKAFAVKVLRLTYSAFECEYNWSTFNQIYIKRRNQLVARCINKLVYIIINKNLKDRYLKL</sequence>
<keyword evidence="2" id="KW-1185">Reference proteome</keyword>
<reference evidence="1 2" key="1">
    <citation type="journal article" date="2024" name="Plant Biotechnol. J.">
        <title>Dendrobium thyrsiflorum genome and its molecular insights into genes involved in important horticultural traits.</title>
        <authorList>
            <person name="Chen B."/>
            <person name="Wang J.Y."/>
            <person name="Zheng P.J."/>
            <person name="Li K.L."/>
            <person name="Liang Y.M."/>
            <person name="Chen X.F."/>
            <person name="Zhang C."/>
            <person name="Zhao X."/>
            <person name="He X."/>
            <person name="Zhang G.Q."/>
            <person name="Liu Z.J."/>
            <person name="Xu Q."/>
        </authorList>
    </citation>
    <scope>NUCLEOTIDE SEQUENCE [LARGE SCALE GENOMIC DNA]</scope>
    <source>
        <strain evidence="1">GZMU011</strain>
    </source>
</reference>